<dbReference type="Gene3D" id="3.30.420.10">
    <property type="entry name" value="Ribonuclease H-like superfamily/Ribonuclease H"/>
    <property type="match status" value="1"/>
</dbReference>
<dbReference type="PANTHER" id="PTHR46889">
    <property type="entry name" value="TRANSPOSASE INSF FOR INSERTION SEQUENCE IS3B-RELATED"/>
    <property type="match status" value="1"/>
</dbReference>
<evidence type="ECO:0000313" key="3">
    <source>
        <dbReference type="Proteomes" id="UP000316855"/>
    </source>
</evidence>
<keyword evidence="3" id="KW-1185">Reference proteome</keyword>
<feature type="domain" description="Integrase catalytic" evidence="1">
    <location>
        <begin position="146"/>
        <end position="327"/>
    </location>
</feature>
<proteinExistence type="predicted"/>
<accession>A0A517VAZ9</accession>
<sequence>MSKIFHPLLALIASSTDRELAKYVEFLKHENRILRSRLPKQVHTTADERRTLLRYGKVIGRAIEELVSIVSPATFKRWIREEKSGRTKTKNSKGGRRKPRELRELVIEIALKTGFGYTRIIGELRKLGIKKISRQTVRNILKEEGIKPGPDRTSDSWSDFLKRHGETLWGCDFFSVKSVTTKGIRDLYVMVFLCLQTREAIVTESTEHPNSTWVCEQTQKFIEQSRGRDAKPTMIIHDRDGKYTKEFTKTLQQSGIQTNPLPKASPNLNGRCERFIETIKLECLAKFIIFGKQHLDHLVSGFTSYYNTCRSHTARDHLPPIRELPDEVVVLSRDEIQVVSHVGGLVKSFEQKAA</sequence>
<dbReference type="PROSITE" id="PS50994">
    <property type="entry name" value="INTEGRASE"/>
    <property type="match status" value="1"/>
</dbReference>
<dbReference type="InterPro" id="IPR050900">
    <property type="entry name" value="Transposase_IS3/IS150/IS904"/>
</dbReference>
<dbReference type="RefSeq" id="WP_145225933.1">
    <property type="nucleotide sequence ID" value="NZ_CP036343.1"/>
</dbReference>
<reference evidence="2 3" key="1">
    <citation type="submission" date="2019-02" db="EMBL/GenBank/DDBJ databases">
        <title>Deep-cultivation of Planctomycetes and their phenomic and genomic characterization uncovers novel biology.</title>
        <authorList>
            <person name="Wiegand S."/>
            <person name="Jogler M."/>
            <person name="Boedeker C."/>
            <person name="Pinto D."/>
            <person name="Vollmers J."/>
            <person name="Rivas-Marin E."/>
            <person name="Kohn T."/>
            <person name="Peeters S.H."/>
            <person name="Heuer A."/>
            <person name="Rast P."/>
            <person name="Oberbeckmann S."/>
            <person name="Bunk B."/>
            <person name="Jeske O."/>
            <person name="Meyerdierks A."/>
            <person name="Storesund J.E."/>
            <person name="Kallscheuer N."/>
            <person name="Luecker S."/>
            <person name="Lage O.M."/>
            <person name="Pohl T."/>
            <person name="Merkel B.J."/>
            <person name="Hornburger P."/>
            <person name="Mueller R.-W."/>
            <person name="Bruemmer F."/>
            <person name="Labrenz M."/>
            <person name="Spormann A.M."/>
            <person name="Op den Camp H."/>
            <person name="Overmann J."/>
            <person name="Amann R."/>
            <person name="Jetten M.S.M."/>
            <person name="Mascher T."/>
            <person name="Medema M.H."/>
            <person name="Devos D.P."/>
            <person name="Kaster A.-K."/>
            <person name="Ovreas L."/>
            <person name="Rohde M."/>
            <person name="Galperin M.Y."/>
            <person name="Jogler C."/>
        </authorList>
    </citation>
    <scope>NUCLEOTIDE SEQUENCE [LARGE SCALE GENOMIC DNA]</scope>
    <source>
        <strain evidence="2 3">Pan161</strain>
    </source>
</reference>
<dbReference type="Pfam" id="PF13683">
    <property type="entry name" value="rve_3"/>
    <property type="match status" value="1"/>
</dbReference>
<dbReference type="GO" id="GO:0003676">
    <property type="term" value="F:nucleic acid binding"/>
    <property type="evidence" value="ECO:0007669"/>
    <property type="project" value="InterPro"/>
</dbReference>
<dbReference type="OrthoDB" id="239066at2"/>
<evidence type="ECO:0000313" key="2">
    <source>
        <dbReference type="EMBL" id="QDT90177.1"/>
    </source>
</evidence>
<dbReference type="InterPro" id="IPR036397">
    <property type="entry name" value="RNaseH_sf"/>
</dbReference>
<gene>
    <name evidence="2" type="ORF">Pan161_18270</name>
</gene>
<dbReference type="KEGG" id="gax:Pan161_18270"/>
<dbReference type="InterPro" id="IPR012337">
    <property type="entry name" value="RNaseH-like_sf"/>
</dbReference>
<dbReference type="InterPro" id="IPR001584">
    <property type="entry name" value="Integrase_cat-core"/>
</dbReference>
<dbReference type="SUPFAM" id="SSF53098">
    <property type="entry name" value="Ribonuclease H-like"/>
    <property type="match status" value="1"/>
</dbReference>
<dbReference type="GO" id="GO:0015074">
    <property type="term" value="P:DNA integration"/>
    <property type="evidence" value="ECO:0007669"/>
    <property type="project" value="InterPro"/>
</dbReference>
<evidence type="ECO:0000259" key="1">
    <source>
        <dbReference type="PROSITE" id="PS50994"/>
    </source>
</evidence>
<dbReference type="AlphaFoldDB" id="A0A517VAZ9"/>
<organism evidence="2 3">
    <name type="scientific">Gimesia algae</name>
    <dbReference type="NCBI Taxonomy" id="2527971"/>
    <lineage>
        <taxon>Bacteria</taxon>
        <taxon>Pseudomonadati</taxon>
        <taxon>Planctomycetota</taxon>
        <taxon>Planctomycetia</taxon>
        <taxon>Planctomycetales</taxon>
        <taxon>Planctomycetaceae</taxon>
        <taxon>Gimesia</taxon>
    </lineage>
</organism>
<dbReference type="PANTHER" id="PTHR46889:SF4">
    <property type="entry name" value="TRANSPOSASE INSO FOR INSERTION SEQUENCE ELEMENT IS911B-RELATED"/>
    <property type="match status" value="1"/>
</dbReference>
<dbReference type="EMBL" id="CP036343">
    <property type="protein sequence ID" value="QDT90177.1"/>
    <property type="molecule type" value="Genomic_DNA"/>
</dbReference>
<name>A0A517VAZ9_9PLAN</name>
<protein>
    <submittedName>
        <fullName evidence="2">Integrase core domain protein</fullName>
    </submittedName>
</protein>
<dbReference type="Proteomes" id="UP000316855">
    <property type="component" value="Chromosome"/>
</dbReference>